<feature type="active site" description="Proton acceptor" evidence="6">
    <location>
        <position position="19"/>
    </location>
</feature>
<gene>
    <name evidence="6" type="primary">pth</name>
    <name evidence="7" type="ORF">C0197_02895</name>
</gene>
<protein>
    <recommendedName>
        <fullName evidence="5 6">Peptidyl-tRNA hydrolase</fullName>
        <shortName evidence="6">Pth</shortName>
        <ecNumber evidence="1 6">3.1.1.29</ecNumber>
    </recommendedName>
</protein>
<dbReference type="CDD" id="cd00462">
    <property type="entry name" value="PTH"/>
    <property type="match status" value="1"/>
</dbReference>
<dbReference type="AlphaFoldDB" id="A0A2N7PK16"/>
<proteinExistence type="inferred from homology"/>
<dbReference type="PANTHER" id="PTHR17224">
    <property type="entry name" value="PEPTIDYL-TRNA HYDROLASE"/>
    <property type="match status" value="1"/>
</dbReference>
<dbReference type="NCBIfam" id="TIGR00447">
    <property type="entry name" value="pth"/>
    <property type="match status" value="1"/>
</dbReference>
<accession>A0A2N7PK16</accession>
<evidence type="ECO:0000256" key="1">
    <source>
        <dbReference type="ARBA" id="ARBA00013260"/>
    </source>
</evidence>
<dbReference type="PANTHER" id="PTHR17224:SF1">
    <property type="entry name" value="PEPTIDYL-TRNA HYDROLASE"/>
    <property type="match status" value="1"/>
</dbReference>
<comment type="catalytic activity">
    <reaction evidence="6">
        <text>an N-acyl-L-alpha-aminoacyl-tRNA + H2O = an N-acyl-L-amino acid + a tRNA + H(+)</text>
        <dbReference type="Rhea" id="RHEA:54448"/>
        <dbReference type="Rhea" id="RHEA-COMP:10123"/>
        <dbReference type="Rhea" id="RHEA-COMP:13883"/>
        <dbReference type="ChEBI" id="CHEBI:15377"/>
        <dbReference type="ChEBI" id="CHEBI:15378"/>
        <dbReference type="ChEBI" id="CHEBI:59874"/>
        <dbReference type="ChEBI" id="CHEBI:78442"/>
        <dbReference type="ChEBI" id="CHEBI:138191"/>
        <dbReference type="EC" id="3.1.1.29"/>
    </reaction>
</comment>
<feature type="site" description="Stabilizes the basic form of H active site to accept a proton" evidence="6">
    <location>
        <position position="89"/>
    </location>
</feature>
<feature type="site" description="Discriminates between blocked and unblocked aminoacyl-tRNA" evidence="6">
    <location>
        <position position="9"/>
    </location>
</feature>
<dbReference type="Gene3D" id="3.40.50.1470">
    <property type="entry name" value="Peptidyl-tRNA hydrolase"/>
    <property type="match status" value="1"/>
</dbReference>
<evidence type="ECO:0000256" key="6">
    <source>
        <dbReference type="HAMAP-Rule" id="MF_00083"/>
    </source>
</evidence>
<keyword evidence="2 6" id="KW-0820">tRNA-binding</keyword>
<comment type="similarity">
    <text evidence="6">Belongs to the PTH family.</text>
</comment>
<reference evidence="7 8" key="1">
    <citation type="submission" date="2018-01" db="EMBL/GenBank/DDBJ databases">
        <title>Metagenomic assembled genomes from two thermal pools in the Uzon Caldera, Kamchatka, Russia.</title>
        <authorList>
            <person name="Wilkins L."/>
            <person name="Ettinger C."/>
        </authorList>
    </citation>
    <scope>NUCLEOTIDE SEQUENCE [LARGE SCALE GENOMIC DNA]</scope>
    <source>
        <strain evidence="7">ZAV-15</strain>
    </source>
</reference>
<evidence type="ECO:0000256" key="2">
    <source>
        <dbReference type="ARBA" id="ARBA00022555"/>
    </source>
</evidence>
<keyword evidence="3 6" id="KW-0378">Hydrolase</keyword>
<comment type="subunit">
    <text evidence="6">Monomer.</text>
</comment>
<dbReference type="Pfam" id="PF01195">
    <property type="entry name" value="Pept_tRNA_hydro"/>
    <property type="match status" value="1"/>
</dbReference>
<evidence type="ECO:0000313" key="8">
    <source>
        <dbReference type="Proteomes" id="UP000235731"/>
    </source>
</evidence>
<dbReference type="GO" id="GO:0004045">
    <property type="term" value="F:peptidyl-tRNA hydrolase activity"/>
    <property type="evidence" value="ECO:0007669"/>
    <property type="project" value="UniProtKB-UniRule"/>
</dbReference>
<keyword evidence="6" id="KW-0963">Cytoplasm</keyword>
<comment type="function">
    <text evidence="6">Hydrolyzes ribosome-free peptidyl-tRNAs (with 1 or more amino acids incorporated), which drop off the ribosome during protein synthesis, or as a result of ribosome stalling.</text>
</comment>
<feature type="binding site" evidence="6">
    <location>
        <position position="62"/>
    </location>
    <ligand>
        <name>tRNA</name>
        <dbReference type="ChEBI" id="CHEBI:17843"/>
    </ligand>
</feature>
<comment type="function">
    <text evidence="6">Catalyzes the release of premature peptidyl moieties from peptidyl-tRNA molecules trapped in stalled 50S ribosomal subunits, and thus maintains levels of free tRNAs and 50S ribosomes.</text>
</comment>
<dbReference type="EMBL" id="PNIE01000039">
    <property type="protein sequence ID" value="PMP63330.1"/>
    <property type="molecule type" value="Genomic_DNA"/>
</dbReference>
<comment type="caution">
    <text evidence="6">Lacks conserved residue(s) required for the propagation of feature annotation.</text>
</comment>
<keyword evidence="4 6" id="KW-0694">RNA-binding</keyword>
<dbReference type="SUPFAM" id="SSF53178">
    <property type="entry name" value="Peptidyl-tRNA hydrolase-like"/>
    <property type="match status" value="1"/>
</dbReference>
<dbReference type="GO" id="GO:0072344">
    <property type="term" value="P:rescue of stalled ribosome"/>
    <property type="evidence" value="ECO:0007669"/>
    <property type="project" value="UniProtKB-UniRule"/>
</dbReference>
<dbReference type="Proteomes" id="UP000235731">
    <property type="component" value="Unassembled WGS sequence"/>
</dbReference>
<dbReference type="InterPro" id="IPR001328">
    <property type="entry name" value="Pept_tRNA_hydro"/>
</dbReference>
<feature type="binding site" evidence="6">
    <location>
        <position position="14"/>
    </location>
    <ligand>
        <name>tRNA</name>
        <dbReference type="ChEBI" id="CHEBI:17843"/>
    </ligand>
</feature>
<name>A0A2N7PK16_9BACT</name>
<evidence type="ECO:0000256" key="3">
    <source>
        <dbReference type="ARBA" id="ARBA00022801"/>
    </source>
</evidence>
<comment type="caution">
    <text evidence="7">The sequence shown here is derived from an EMBL/GenBank/DDBJ whole genome shotgun (WGS) entry which is preliminary data.</text>
</comment>
<dbReference type="GO" id="GO:0006515">
    <property type="term" value="P:protein quality control for misfolded or incompletely synthesized proteins"/>
    <property type="evidence" value="ECO:0007669"/>
    <property type="project" value="UniProtKB-UniRule"/>
</dbReference>
<feature type="binding site" evidence="6">
    <location>
        <position position="64"/>
    </location>
    <ligand>
        <name>tRNA</name>
        <dbReference type="ChEBI" id="CHEBI:17843"/>
    </ligand>
</feature>
<dbReference type="InterPro" id="IPR036416">
    <property type="entry name" value="Pept_tRNA_hydro_sf"/>
</dbReference>
<evidence type="ECO:0000256" key="5">
    <source>
        <dbReference type="ARBA" id="ARBA00050038"/>
    </source>
</evidence>
<sequence length="190" mass="21459">MWIFCGLGNPGEKYEYTRHNFGFLVISALAEKHHLLFRYEPALESEIAAYKSQALLVKPMTYMNLSGRAVKKIVKEYKITPENLLVIYDDLDLPLGRIKMLPKGGSGGHKGVQSIIDSLGTEDFPRLKLGIGRPQRGSDVKDYVLTPFSEEEWPLVHKIIERAVNILEELLYLGLTKTMTKVNSLKGIIL</sequence>
<dbReference type="GO" id="GO:0000049">
    <property type="term" value="F:tRNA binding"/>
    <property type="evidence" value="ECO:0007669"/>
    <property type="project" value="UniProtKB-UniRule"/>
</dbReference>
<dbReference type="EC" id="3.1.1.29" evidence="1 6"/>
<dbReference type="GO" id="GO:0005737">
    <property type="term" value="C:cytoplasm"/>
    <property type="evidence" value="ECO:0007669"/>
    <property type="project" value="UniProtKB-SubCell"/>
</dbReference>
<dbReference type="HAMAP" id="MF_00083">
    <property type="entry name" value="Pept_tRNA_hydro_bact"/>
    <property type="match status" value="1"/>
</dbReference>
<evidence type="ECO:0000256" key="4">
    <source>
        <dbReference type="ARBA" id="ARBA00022884"/>
    </source>
</evidence>
<organism evidence="7 8">
    <name type="scientific">Caldimicrobium thiodismutans</name>
    <dbReference type="NCBI Taxonomy" id="1653476"/>
    <lineage>
        <taxon>Bacteria</taxon>
        <taxon>Pseudomonadati</taxon>
        <taxon>Thermodesulfobacteriota</taxon>
        <taxon>Thermodesulfobacteria</taxon>
        <taxon>Thermodesulfobacteriales</taxon>
        <taxon>Thermodesulfobacteriaceae</taxon>
        <taxon>Caldimicrobium</taxon>
    </lineage>
</organism>
<evidence type="ECO:0000313" key="7">
    <source>
        <dbReference type="EMBL" id="PMP63330.1"/>
    </source>
</evidence>
<dbReference type="FunFam" id="3.40.50.1470:FF:000001">
    <property type="entry name" value="Peptidyl-tRNA hydrolase"/>
    <property type="match status" value="1"/>
</dbReference>
<comment type="subcellular location">
    <subcellularLocation>
        <location evidence="6">Cytoplasm</location>
    </subcellularLocation>
</comment>